<dbReference type="EMBL" id="SMBT01000028">
    <property type="protein sequence ID" value="TCU81119.1"/>
    <property type="molecule type" value="Genomic_DNA"/>
</dbReference>
<dbReference type="CDD" id="cd17035">
    <property type="entry name" value="T3SC_IB_Spa15-like"/>
    <property type="match status" value="1"/>
</dbReference>
<organism evidence="1 3">
    <name type="scientific">Iodobacter fluviatilis</name>
    <dbReference type="NCBI Taxonomy" id="537"/>
    <lineage>
        <taxon>Bacteria</taxon>
        <taxon>Pseudomonadati</taxon>
        <taxon>Pseudomonadota</taxon>
        <taxon>Betaproteobacteria</taxon>
        <taxon>Neisseriales</taxon>
        <taxon>Chitinibacteraceae</taxon>
        <taxon>Iodobacter</taxon>
    </lineage>
</organism>
<dbReference type="RefSeq" id="WP_115226504.1">
    <property type="nucleotide sequence ID" value="NZ_CAWOLO010000028.1"/>
</dbReference>
<dbReference type="SUPFAM" id="SSF69635">
    <property type="entry name" value="Type III secretory system chaperone-like"/>
    <property type="match status" value="1"/>
</dbReference>
<dbReference type="AlphaFoldDB" id="A0A377Q5P6"/>
<name>A0A377Q5P6_9NEIS</name>
<dbReference type="EMBL" id="UGHR01000001">
    <property type="protein sequence ID" value="STQ90127.1"/>
    <property type="molecule type" value="Genomic_DNA"/>
</dbReference>
<keyword evidence="4" id="KW-1185">Reference proteome</keyword>
<evidence type="ECO:0000313" key="3">
    <source>
        <dbReference type="Proteomes" id="UP000255108"/>
    </source>
</evidence>
<dbReference type="Gene3D" id="3.30.1460.10">
    <property type="match status" value="1"/>
</dbReference>
<evidence type="ECO:0000313" key="4">
    <source>
        <dbReference type="Proteomes" id="UP000295794"/>
    </source>
</evidence>
<dbReference type="PRINTS" id="PR01305">
    <property type="entry name" value="SSPAKPROTEIN"/>
</dbReference>
<evidence type="ECO:0000313" key="2">
    <source>
        <dbReference type="EMBL" id="TCU81119.1"/>
    </source>
</evidence>
<reference evidence="1 3" key="1">
    <citation type="submission" date="2018-06" db="EMBL/GenBank/DDBJ databases">
        <authorList>
            <consortium name="Pathogen Informatics"/>
            <person name="Doyle S."/>
        </authorList>
    </citation>
    <scope>NUCLEOTIDE SEQUENCE [LARGE SCALE GENOMIC DNA]</scope>
    <source>
        <strain evidence="1 3">NCTC11159</strain>
    </source>
</reference>
<evidence type="ECO:0000313" key="1">
    <source>
        <dbReference type="EMBL" id="STQ90127.1"/>
    </source>
</evidence>
<dbReference type="InterPro" id="IPR003065">
    <property type="entry name" value="Invas_SpaK"/>
</dbReference>
<dbReference type="Proteomes" id="UP000255108">
    <property type="component" value="Unassembled WGS sequence"/>
</dbReference>
<gene>
    <name evidence="1" type="primary">spaK_1</name>
    <name evidence="2" type="ORF">EV682_12811</name>
    <name evidence="1" type="ORF">NCTC11159_01189</name>
</gene>
<dbReference type="Proteomes" id="UP000295794">
    <property type="component" value="Unassembled WGS sequence"/>
</dbReference>
<dbReference type="Pfam" id="PF03519">
    <property type="entry name" value="Invas_SpaK"/>
    <property type="match status" value="1"/>
</dbReference>
<protein>
    <submittedName>
        <fullName evidence="2">Invasion protein B family protein</fullName>
    </submittedName>
    <submittedName>
        <fullName evidence="1">Invasion protein invB</fullName>
    </submittedName>
</protein>
<sequence length="137" mass="15692">MDMQNLDIATLVKAALQHLGFPGGLVKDIDGHSTICFNFDNAPSIYLVKDEYSVWLWSRISEFNESAMAQYGSDLLTHLMEPQAYLQMRQPMVAERDGYLEYRGTLHQDFLQSPESFAFSLQSFFNSMSDAHEIVNR</sequence>
<accession>A0A377Q5P6</accession>
<proteinExistence type="predicted"/>
<reference evidence="2 4" key="2">
    <citation type="submission" date="2019-03" db="EMBL/GenBank/DDBJ databases">
        <title>Genomic Encyclopedia of Type Strains, Phase IV (KMG-IV): sequencing the most valuable type-strain genomes for metagenomic binning, comparative biology and taxonomic classification.</title>
        <authorList>
            <person name="Goeker M."/>
        </authorList>
    </citation>
    <scope>NUCLEOTIDE SEQUENCE [LARGE SCALE GENOMIC DNA]</scope>
    <source>
        <strain evidence="2 4">DSM 3764</strain>
    </source>
</reference>